<dbReference type="AlphaFoldDB" id="A0AAD4LD99"/>
<sequence length="373" mass="40711">MPPKAFPGDLSWNMASLVSSWVVGPLYGINICVYILCIHVLYMKGLRGLNLMMLIVASVQFALATGHVITLLVQLIRAFIGAAGTLDGPSNYLLNQSTPEHVAQEVLYITNSLIGDAIMIWRLWIIWNRNFWLCVPFIVLCVASGVTGYTALVNLARLTPADTVFLSRVHNWLIATWALSIATQLGATLLIGYRFWKSIQWNNSKGLRASRLSVLWILVESGALYSVTTTFLLGFSSTNTGAIFAASLGQISVRVPLLFSPLSFPQREVLLQALAPTLIIVRAGLKSSGTSSSFTPAKGSINNPYYGPPPPQGFRRDVESGSTEDDPMVVHVKQATEIRLDNMKPHDIGNLSTVEETSSGAAPKRTLRSSFDT</sequence>
<dbReference type="Proteomes" id="UP001201163">
    <property type="component" value="Unassembled WGS sequence"/>
</dbReference>
<keyword evidence="2" id="KW-0472">Membrane</keyword>
<reference evidence="3" key="1">
    <citation type="submission" date="2022-01" db="EMBL/GenBank/DDBJ databases">
        <title>Comparative genomics reveals a dynamic genome evolution in the ectomycorrhizal milk-cap (Lactarius) mushrooms.</title>
        <authorList>
            <consortium name="DOE Joint Genome Institute"/>
            <person name="Lebreton A."/>
            <person name="Tang N."/>
            <person name="Kuo A."/>
            <person name="LaButti K."/>
            <person name="Drula E."/>
            <person name="Barry K."/>
            <person name="Clum A."/>
            <person name="Lipzen A."/>
            <person name="Mousain D."/>
            <person name="Ng V."/>
            <person name="Wang R."/>
            <person name="Wang X."/>
            <person name="Dai Y."/>
            <person name="Henrissat B."/>
            <person name="Grigoriev I.V."/>
            <person name="Guerin-Laguette A."/>
            <person name="Yu F."/>
            <person name="Martin F.M."/>
        </authorList>
    </citation>
    <scope>NUCLEOTIDE SEQUENCE</scope>
    <source>
        <strain evidence="3">QP</strain>
    </source>
</reference>
<feature type="compositionally biased region" description="Polar residues" evidence="1">
    <location>
        <begin position="350"/>
        <end position="360"/>
    </location>
</feature>
<accession>A0AAD4LD99</accession>
<organism evidence="3 4">
    <name type="scientific">Lactarius akahatsu</name>
    <dbReference type="NCBI Taxonomy" id="416441"/>
    <lineage>
        <taxon>Eukaryota</taxon>
        <taxon>Fungi</taxon>
        <taxon>Dikarya</taxon>
        <taxon>Basidiomycota</taxon>
        <taxon>Agaricomycotina</taxon>
        <taxon>Agaricomycetes</taxon>
        <taxon>Russulales</taxon>
        <taxon>Russulaceae</taxon>
        <taxon>Lactarius</taxon>
    </lineage>
</organism>
<evidence type="ECO:0000313" key="3">
    <source>
        <dbReference type="EMBL" id="KAH8987457.1"/>
    </source>
</evidence>
<feature type="transmembrane region" description="Helical" evidence="2">
    <location>
        <begin position="131"/>
        <end position="152"/>
    </location>
</feature>
<name>A0AAD4LD99_9AGAM</name>
<gene>
    <name evidence="3" type="ORF">EDB92DRAFT_1948563</name>
</gene>
<protein>
    <submittedName>
        <fullName evidence="3">Uncharacterized protein</fullName>
    </submittedName>
</protein>
<keyword evidence="2" id="KW-1133">Transmembrane helix</keyword>
<feature type="region of interest" description="Disordered" evidence="1">
    <location>
        <begin position="340"/>
        <end position="373"/>
    </location>
</feature>
<evidence type="ECO:0000256" key="2">
    <source>
        <dbReference type="SAM" id="Phobius"/>
    </source>
</evidence>
<proteinExistence type="predicted"/>
<feature type="transmembrane region" description="Helical" evidence="2">
    <location>
        <begin position="172"/>
        <end position="193"/>
    </location>
</feature>
<feature type="transmembrane region" description="Helical" evidence="2">
    <location>
        <begin position="54"/>
        <end position="86"/>
    </location>
</feature>
<feature type="transmembrane region" description="Helical" evidence="2">
    <location>
        <begin position="214"/>
        <end position="235"/>
    </location>
</feature>
<comment type="caution">
    <text evidence="3">The sequence shown here is derived from an EMBL/GenBank/DDBJ whole genome shotgun (WGS) entry which is preliminary data.</text>
</comment>
<evidence type="ECO:0000313" key="4">
    <source>
        <dbReference type="Proteomes" id="UP001201163"/>
    </source>
</evidence>
<feature type="transmembrane region" description="Helical" evidence="2">
    <location>
        <begin position="20"/>
        <end position="42"/>
    </location>
</feature>
<keyword evidence="2" id="KW-0812">Transmembrane</keyword>
<dbReference type="EMBL" id="JAKELL010000047">
    <property type="protein sequence ID" value="KAH8987457.1"/>
    <property type="molecule type" value="Genomic_DNA"/>
</dbReference>
<keyword evidence="4" id="KW-1185">Reference proteome</keyword>
<evidence type="ECO:0000256" key="1">
    <source>
        <dbReference type="SAM" id="MobiDB-lite"/>
    </source>
</evidence>
<feature type="region of interest" description="Disordered" evidence="1">
    <location>
        <begin position="299"/>
        <end position="327"/>
    </location>
</feature>
<feature type="transmembrane region" description="Helical" evidence="2">
    <location>
        <begin position="106"/>
        <end position="124"/>
    </location>
</feature>